<evidence type="ECO:0000313" key="2">
    <source>
        <dbReference type="Proteomes" id="UP000078340"/>
    </source>
</evidence>
<dbReference type="EMBL" id="LSBI01000003">
    <property type="protein sequence ID" value="OAQ92238.1"/>
    <property type="molecule type" value="Genomic_DNA"/>
</dbReference>
<gene>
    <name evidence="1" type="ORF">VFPFJ_03978</name>
</gene>
<dbReference type="AlphaFoldDB" id="A0A179HRG1"/>
<organism evidence="1 2">
    <name type="scientific">Purpureocillium lilacinum</name>
    <name type="common">Paecilomyces lilacinus</name>
    <dbReference type="NCBI Taxonomy" id="33203"/>
    <lineage>
        <taxon>Eukaryota</taxon>
        <taxon>Fungi</taxon>
        <taxon>Dikarya</taxon>
        <taxon>Ascomycota</taxon>
        <taxon>Pezizomycotina</taxon>
        <taxon>Sordariomycetes</taxon>
        <taxon>Hypocreomycetidae</taxon>
        <taxon>Hypocreales</taxon>
        <taxon>Ophiocordycipitaceae</taxon>
        <taxon>Purpureocillium</taxon>
    </lineage>
</organism>
<reference evidence="1 2" key="1">
    <citation type="submission" date="2016-02" db="EMBL/GenBank/DDBJ databases">
        <title>Biosynthesis of antibiotic leucinostatins and their inhibition on Phytophthora in bio-control Purpureocillium lilacinum.</title>
        <authorList>
            <person name="Wang G."/>
            <person name="Liu Z."/>
            <person name="Lin R."/>
            <person name="Li E."/>
            <person name="Mao Z."/>
            <person name="Ling J."/>
            <person name="Yin W."/>
            <person name="Xie B."/>
        </authorList>
    </citation>
    <scope>NUCLEOTIDE SEQUENCE [LARGE SCALE GENOMIC DNA]</scope>
    <source>
        <strain evidence="1">PLFJ-1</strain>
    </source>
</reference>
<sequence>MDPAPSWTRSRFRCWSSLRTYFFPADVTLAADCLLVGLPACPVRCGAVRCHARRHRAARGRLGTRLMAGCAGSMVVQLRPAVSQRQRRRRRRSACAGTKGTRSICAGRARLARVVTRRPQCPVPLPASPADCTHIHINYVLRNVRTK</sequence>
<name>A0A179HRG1_PURLI</name>
<comment type="caution">
    <text evidence="1">The sequence shown here is derived from an EMBL/GenBank/DDBJ whole genome shotgun (WGS) entry which is preliminary data.</text>
</comment>
<evidence type="ECO:0000313" key="1">
    <source>
        <dbReference type="EMBL" id="OAQ92238.1"/>
    </source>
</evidence>
<proteinExistence type="predicted"/>
<dbReference type="Proteomes" id="UP000078340">
    <property type="component" value="Unassembled WGS sequence"/>
</dbReference>
<protein>
    <submittedName>
        <fullName evidence="1">Uncharacterized protein</fullName>
    </submittedName>
</protein>
<accession>A0A179HRG1</accession>